<evidence type="ECO:0000256" key="1">
    <source>
        <dbReference type="ARBA" id="ARBA00022723"/>
    </source>
</evidence>
<feature type="compositionally biased region" description="Acidic residues" evidence="5">
    <location>
        <begin position="547"/>
        <end position="557"/>
    </location>
</feature>
<evidence type="ECO:0000256" key="4">
    <source>
        <dbReference type="PROSITE-ProRule" id="PRU00134"/>
    </source>
</evidence>
<evidence type="ECO:0000313" key="7">
    <source>
        <dbReference type="EMBL" id="GLC60427.1"/>
    </source>
</evidence>
<dbReference type="Proteomes" id="UP001165080">
    <property type="component" value="Unassembled WGS sequence"/>
</dbReference>
<feature type="compositionally biased region" description="Acidic residues" evidence="5">
    <location>
        <begin position="271"/>
        <end position="280"/>
    </location>
</feature>
<feature type="region of interest" description="Disordered" evidence="5">
    <location>
        <begin position="257"/>
        <end position="280"/>
    </location>
</feature>
<feature type="compositionally biased region" description="Low complexity" evidence="5">
    <location>
        <begin position="946"/>
        <end position="967"/>
    </location>
</feature>
<keyword evidence="1" id="KW-0479">Metal-binding</keyword>
<dbReference type="Pfam" id="PF01753">
    <property type="entry name" value="zf-MYND"/>
    <property type="match status" value="1"/>
</dbReference>
<organism evidence="7 8">
    <name type="scientific">Pleodorina starrii</name>
    <dbReference type="NCBI Taxonomy" id="330485"/>
    <lineage>
        <taxon>Eukaryota</taxon>
        <taxon>Viridiplantae</taxon>
        <taxon>Chlorophyta</taxon>
        <taxon>core chlorophytes</taxon>
        <taxon>Chlorophyceae</taxon>
        <taxon>CS clade</taxon>
        <taxon>Chlamydomonadales</taxon>
        <taxon>Volvocaceae</taxon>
        <taxon>Pleodorina</taxon>
    </lineage>
</organism>
<comment type="caution">
    <text evidence="7">The sequence shown here is derived from an EMBL/GenBank/DDBJ whole genome shotgun (WGS) entry which is preliminary data.</text>
</comment>
<evidence type="ECO:0000259" key="6">
    <source>
        <dbReference type="PROSITE" id="PS50865"/>
    </source>
</evidence>
<feature type="compositionally biased region" description="Basic residues" evidence="5">
    <location>
        <begin position="144"/>
        <end position="154"/>
    </location>
</feature>
<evidence type="ECO:0000313" key="8">
    <source>
        <dbReference type="Proteomes" id="UP001165080"/>
    </source>
</evidence>
<accession>A0A9W6BYY8</accession>
<keyword evidence="3" id="KW-0862">Zinc</keyword>
<gene>
    <name evidence="7" type="primary">PLEST002069</name>
    <name evidence="7" type="ORF">PLESTB_001611300</name>
</gene>
<dbReference type="InterPro" id="IPR002893">
    <property type="entry name" value="Znf_MYND"/>
</dbReference>
<feature type="domain" description="MYND-type" evidence="6">
    <location>
        <begin position="1231"/>
        <end position="1275"/>
    </location>
</feature>
<dbReference type="PROSITE" id="PS50865">
    <property type="entry name" value="ZF_MYND_2"/>
    <property type="match status" value="1"/>
</dbReference>
<sequence length="1277" mass="132225">MGELPGFQPTANKAPSSAAAAATGRGIEDILLSLRNERLRLEAAATVTPEQAVSAYTRAAQLVHLLLAVAETSPIRSQAQLGRLISTVPDLFRVLKKRSCRAQAQDIPLLLLRFKVFSHTAALVDAMLDAYDRVTSAAAAPPPRRGRQPGRPRGARGAGGGAPFDIHLLFGISEVVIRLIQGLVSTVEFVKRQPPVMTAPGTAAGAASVSASSTAPASAAAASTSLEQLLADVVAAVRPLSRIPAFVQRELWPRSERATAAGRRSTSNRDNDDDDDDDNEDGPVWCGLQLLLSIVKLLRGSLQVAVNLAAARPGGGGGGGGNALSSVGYLDSLVQTRLLASLTAALSAAPLGSTIVIDTVGYRKQDVDVQYCWLVLMRELSDAIPALGAAAAAPLDAPEVRQLQREALRQAAAAAEHFAPAGRQAVVGTCGGSGHGGGGGGGRSTGAGAGAPPQHWLMFQIDTLTTPLKIHVPWQQQMADHMRACVQAAIRPIVQLDRHGHTAAASRLAQRLFPCRTEAAALTAAVSAALHACVDATWSSAVRPGEGGDEGGGEGEGDSASLPAESRRAGAASTVKAAEQDKDHISPQKMAICGLDLARAVALRMAGAMEEEEEACLPDLLEAMAWLAGVGAAAGASELEPGQPTVALPLLSMLSAFVDGEAFLQTKPASMQAAMLLNSGASSWSQLSPETRARCLGRLAPTDLPRSLNALLRAAIVQGDLGPDFQRQQQQPQLAPRQQLERHVAPTTLTPALGELLGPLLCASWERRIVQQQQQQQQQQQPASSSSNGGKGVGASEDADNSWRVQEELGLLITALKLLRRDVTSAAAQGHGASALQPPRPQLHQNIPRLNLACFIAQLGLSDQGLPRLLKQMGRAAAGGGAGAVAAVADAEVEVVAQAVAACGCAALPVFEQLLKAALDGLGPGQAGGVAGLVAGRAAEPELETSAAAASSGGGSNSPDGSRASGGVPSGGGGDSVASSGLADLGRGLCNQEPEDVAACVATAAVVTVTAAAKHLPAEVLLPLAPQRLLMLLGRLVRQLMERQQQQQQQQRDAGGWSKLTEHNVEIAIPVCLTGIMRAVVLLSADEQLLQRCVPGWVWAGAVPGTPPGDLPVAKCGLGALVATREGEGGRWEAPRGPVVTFCVGSCPEAALLGSRRWEEHEQHRGQVVALAKSAAVLLGVPEGRAWEVVEQVWGAAAATEAGGDGGTAATEARAAAAIMWPLRRLRLCDNPSCGSFGGKSEESLALKKCARCRAVRYCSADCQLQHWPVHKATCRR</sequence>
<dbReference type="SUPFAM" id="SSF144232">
    <property type="entry name" value="HIT/MYND zinc finger-like"/>
    <property type="match status" value="1"/>
</dbReference>
<protein>
    <submittedName>
        <fullName evidence="7">SUMO-activating enzyme subunit 1A</fullName>
    </submittedName>
</protein>
<feature type="compositionally biased region" description="Low complexity" evidence="5">
    <location>
        <begin position="772"/>
        <end position="781"/>
    </location>
</feature>
<proteinExistence type="predicted"/>
<evidence type="ECO:0000256" key="2">
    <source>
        <dbReference type="ARBA" id="ARBA00022771"/>
    </source>
</evidence>
<evidence type="ECO:0000256" key="3">
    <source>
        <dbReference type="ARBA" id="ARBA00022833"/>
    </source>
</evidence>
<feature type="region of interest" description="Disordered" evidence="5">
    <location>
        <begin position="540"/>
        <end position="582"/>
    </location>
</feature>
<feature type="region of interest" description="Disordered" evidence="5">
    <location>
        <begin position="137"/>
        <end position="158"/>
    </location>
</feature>
<reference evidence="7 8" key="1">
    <citation type="journal article" date="2023" name="Commun. Biol.">
        <title>Reorganization of the ancestral sex-determining regions during the evolution of trioecy in Pleodorina starrii.</title>
        <authorList>
            <person name="Takahashi K."/>
            <person name="Suzuki S."/>
            <person name="Kawai-Toyooka H."/>
            <person name="Yamamoto K."/>
            <person name="Hamaji T."/>
            <person name="Ootsuki R."/>
            <person name="Yamaguchi H."/>
            <person name="Kawachi M."/>
            <person name="Higashiyama T."/>
            <person name="Nozaki H."/>
        </authorList>
    </citation>
    <scope>NUCLEOTIDE SEQUENCE [LARGE SCALE GENOMIC DNA]</scope>
    <source>
        <strain evidence="7 8">NIES-4479</strain>
    </source>
</reference>
<dbReference type="AlphaFoldDB" id="A0A9W6BYY8"/>
<name>A0A9W6BYY8_9CHLO</name>
<keyword evidence="2 4" id="KW-0863">Zinc-finger</keyword>
<keyword evidence="8" id="KW-1185">Reference proteome</keyword>
<feature type="region of interest" description="Disordered" evidence="5">
    <location>
        <begin position="944"/>
        <end position="977"/>
    </location>
</feature>
<evidence type="ECO:0000256" key="5">
    <source>
        <dbReference type="SAM" id="MobiDB-lite"/>
    </source>
</evidence>
<dbReference type="Gene3D" id="6.10.140.2220">
    <property type="match status" value="1"/>
</dbReference>
<dbReference type="EMBL" id="BRXU01000034">
    <property type="protein sequence ID" value="GLC60427.1"/>
    <property type="molecule type" value="Genomic_DNA"/>
</dbReference>
<feature type="region of interest" description="Disordered" evidence="5">
    <location>
        <begin position="772"/>
        <end position="800"/>
    </location>
</feature>
<dbReference type="GO" id="GO:0008270">
    <property type="term" value="F:zinc ion binding"/>
    <property type="evidence" value="ECO:0007669"/>
    <property type="project" value="UniProtKB-KW"/>
</dbReference>